<comment type="caution">
    <text evidence="1">The sequence shown here is derived from an EMBL/GenBank/DDBJ whole genome shotgun (WGS) entry which is preliminary data.</text>
</comment>
<accession>A0A0A2MCB2</accession>
<gene>
    <name evidence="1" type="ORF">Q765_13950</name>
</gene>
<dbReference type="Proteomes" id="UP000030152">
    <property type="component" value="Unassembled WGS sequence"/>
</dbReference>
<dbReference type="AlphaFoldDB" id="A0A0A2MCB2"/>
<reference evidence="1 2" key="1">
    <citation type="submission" date="2013-09" db="EMBL/GenBank/DDBJ databases">
        <authorList>
            <person name="Zeng Z."/>
            <person name="Chen C."/>
        </authorList>
    </citation>
    <scope>NUCLEOTIDE SEQUENCE [LARGE SCALE GENOMIC DNA]</scope>
    <source>
        <strain evidence="1 2">WB 3.3-2</strain>
    </source>
</reference>
<dbReference type="EMBL" id="JRLX01000015">
    <property type="protein sequence ID" value="KGO85930.1"/>
    <property type="molecule type" value="Genomic_DNA"/>
</dbReference>
<name>A0A0A2MCB2_9FLAO</name>
<keyword evidence="2" id="KW-1185">Reference proteome</keyword>
<evidence type="ECO:0000313" key="2">
    <source>
        <dbReference type="Proteomes" id="UP000030152"/>
    </source>
</evidence>
<dbReference type="RefSeq" id="WP_020214361.1">
    <property type="nucleotide sequence ID" value="NZ_KB899973.1"/>
</dbReference>
<sequence>MMKDYTMLAMELFKIKRHIIITLYQTFKDKADPSEFNTMKIQLRKDLDVLKNEIFDTTQLSDIDKKELKKIDHRISVKVLGLKKEVDKINVRQCSLHY</sequence>
<proteinExistence type="predicted"/>
<organism evidence="1 2">
    <name type="scientific">Flavobacterium rivuli WB 3.3-2 = DSM 21788</name>
    <dbReference type="NCBI Taxonomy" id="1121895"/>
    <lineage>
        <taxon>Bacteria</taxon>
        <taxon>Pseudomonadati</taxon>
        <taxon>Bacteroidota</taxon>
        <taxon>Flavobacteriia</taxon>
        <taxon>Flavobacteriales</taxon>
        <taxon>Flavobacteriaceae</taxon>
        <taxon>Flavobacterium</taxon>
    </lineage>
</organism>
<protein>
    <submittedName>
        <fullName evidence="1">Uncharacterized protein</fullName>
    </submittedName>
</protein>
<evidence type="ECO:0000313" key="1">
    <source>
        <dbReference type="EMBL" id="KGO85930.1"/>
    </source>
</evidence>